<evidence type="ECO:0000313" key="1">
    <source>
        <dbReference type="EMBL" id="KCZ71329.1"/>
    </source>
</evidence>
<name>A0A062V6B7_9EURY</name>
<proteinExistence type="predicted"/>
<evidence type="ECO:0000313" key="2">
    <source>
        <dbReference type="Proteomes" id="UP000027153"/>
    </source>
</evidence>
<sequence length="461" mass="53155">MTINLSNNRKLAFKQVDDEIVGSNAAIIGNRSQLYDLSQNALEARSVFSFTIQHARIIDLAICSIYSPPYKDLRMEKLRFWFSESDPSHTDISKKFDVIFDKARRMKFINNDKMGNIYKIFDNPSDLLQKCGGELKTWLNDPEPWMSRKIISTDGIVMLDCINQDKPLFEDINPVDFGLNKGKYVSLISLMQTFGIIKVTESNCMIPYLSFEIYGDRINEGLDDMLEDKFNRTIFEWCRKMPGISSEKIESLAFEKFPAYEKESVKNSLSKIINGMQRNGLIEVFKNNVDHYFYIVPVWLRNSILKIHPTRVESDMVRNAIRSCGMLWQSIDDLNEYPIFLDNVKESLNVLGAGKDITFKEILEIDNRLKPLLISFLSNGILGFDKDTNTFSVNSETVNVLKIIPDILKISGEADLWMEFVNGKPTYENMAIDLENASKEIHSEIADRYTAKDLEKFKEYK</sequence>
<dbReference type="Proteomes" id="UP000027153">
    <property type="component" value="Unassembled WGS sequence"/>
</dbReference>
<dbReference type="AlphaFoldDB" id="A0A062V6B7"/>
<keyword evidence="2" id="KW-1185">Reference proteome</keyword>
<dbReference type="EMBL" id="JMIY01000005">
    <property type="protein sequence ID" value="KCZ71329.1"/>
    <property type="molecule type" value="Genomic_DNA"/>
</dbReference>
<reference evidence="1 2" key="1">
    <citation type="journal article" date="2013" name="Nature">
        <title>Anaerobic oxidation of methane coupled to nitrate reduction in a novel archaeal lineage.</title>
        <authorList>
            <person name="Haroon M.F."/>
            <person name="Hu S."/>
            <person name="Shi Y."/>
            <person name="Imelfort M."/>
            <person name="Keller J."/>
            <person name="Hugenholtz P."/>
            <person name="Yuan Z."/>
            <person name="Tyson G.W."/>
        </authorList>
    </citation>
    <scope>NUCLEOTIDE SEQUENCE [LARGE SCALE GENOMIC DNA]</scope>
    <source>
        <strain evidence="1 2">ANME-2d</strain>
    </source>
</reference>
<protein>
    <submittedName>
        <fullName evidence="1">Uncharacterized protein</fullName>
    </submittedName>
</protein>
<organism evidence="1 2">
    <name type="scientific">Candidatus Methanoperedens nitratireducens</name>
    <dbReference type="NCBI Taxonomy" id="1392998"/>
    <lineage>
        <taxon>Archaea</taxon>
        <taxon>Methanobacteriati</taxon>
        <taxon>Methanobacteriota</taxon>
        <taxon>Stenosarchaea group</taxon>
        <taxon>Methanomicrobia</taxon>
        <taxon>Methanosarcinales</taxon>
        <taxon>ANME-2 cluster</taxon>
        <taxon>Candidatus Methanoperedentaceae</taxon>
        <taxon>Candidatus Methanoperedens</taxon>
    </lineage>
</organism>
<gene>
    <name evidence="1" type="ORF">ANME2D_02056</name>
</gene>
<accession>A0A062V6B7</accession>
<dbReference type="RefSeq" id="WP_048091210.1">
    <property type="nucleotide sequence ID" value="NZ_JMIY01000005.1"/>
</dbReference>
<comment type="caution">
    <text evidence="1">The sequence shown here is derived from an EMBL/GenBank/DDBJ whole genome shotgun (WGS) entry which is preliminary data.</text>
</comment>